<accession>A0A6C2D6L8</accession>
<dbReference type="GO" id="GO:0003700">
    <property type="term" value="F:DNA-binding transcription factor activity"/>
    <property type="evidence" value="ECO:0007669"/>
    <property type="project" value="TreeGrafter"/>
</dbReference>
<dbReference type="Gene3D" id="2.60.120.10">
    <property type="entry name" value="Jelly Rolls"/>
    <property type="match status" value="1"/>
</dbReference>
<reference evidence="2 3" key="1">
    <citation type="submission" date="2019-01" db="EMBL/GenBank/DDBJ databases">
        <title>Zoogloea oleivorans genome sequencing and assembly.</title>
        <authorList>
            <person name="Tancsics A."/>
            <person name="Farkas M."/>
            <person name="Kriszt B."/>
            <person name="Maroti G."/>
            <person name="Horvath B."/>
        </authorList>
    </citation>
    <scope>NUCLEOTIDE SEQUENCE [LARGE SCALE GENOMIC DNA]</scope>
    <source>
        <strain evidence="2 3">Buc</strain>
    </source>
</reference>
<dbReference type="Proteomes" id="UP000389128">
    <property type="component" value="Unassembled WGS sequence"/>
</dbReference>
<evidence type="ECO:0000259" key="1">
    <source>
        <dbReference type="PROSITE" id="PS50042"/>
    </source>
</evidence>
<dbReference type="PROSITE" id="PS50042">
    <property type="entry name" value="CNMP_BINDING_3"/>
    <property type="match status" value="1"/>
</dbReference>
<dbReference type="PROSITE" id="PS00889">
    <property type="entry name" value="CNMP_BINDING_2"/>
    <property type="match status" value="1"/>
</dbReference>
<dbReference type="PANTHER" id="PTHR24567:SF74">
    <property type="entry name" value="HTH-TYPE TRANSCRIPTIONAL REGULATOR ARCR"/>
    <property type="match status" value="1"/>
</dbReference>
<sequence length="130" mass="14218">MIFFELFSNAPEIIKIPAGQPLFREGEHGSTMHVLIRGAAEITIGSHLMEALLPGHIVGEMSVVSPGPRSATVTATEDCEFVAINEHRFNELVRQAPDFALKVMRTLTERLRRTDASVRPGAQVSTVAHS</sequence>
<dbReference type="InterPro" id="IPR014710">
    <property type="entry name" value="RmlC-like_jellyroll"/>
</dbReference>
<dbReference type="PANTHER" id="PTHR24567">
    <property type="entry name" value="CRP FAMILY TRANSCRIPTIONAL REGULATORY PROTEIN"/>
    <property type="match status" value="1"/>
</dbReference>
<dbReference type="InterPro" id="IPR050397">
    <property type="entry name" value="Env_Response_Regulators"/>
</dbReference>
<dbReference type="GO" id="GO:0005829">
    <property type="term" value="C:cytosol"/>
    <property type="evidence" value="ECO:0007669"/>
    <property type="project" value="TreeGrafter"/>
</dbReference>
<dbReference type="AlphaFoldDB" id="A0A6C2D6L8"/>
<dbReference type="InterPro" id="IPR018488">
    <property type="entry name" value="cNMP-bd_CS"/>
</dbReference>
<feature type="domain" description="Cyclic nucleotide-binding" evidence="1">
    <location>
        <begin position="16"/>
        <end position="110"/>
    </location>
</feature>
<evidence type="ECO:0000313" key="3">
    <source>
        <dbReference type="Proteomes" id="UP000389128"/>
    </source>
</evidence>
<gene>
    <name evidence="2" type="ORF">ETQ85_01900</name>
</gene>
<name>A0A6C2D6L8_9RHOO</name>
<evidence type="ECO:0000313" key="2">
    <source>
        <dbReference type="EMBL" id="TYC61691.1"/>
    </source>
</evidence>
<dbReference type="CDD" id="cd00038">
    <property type="entry name" value="CAP_ED"/>
    <property type="match status" value="1"/>
</dbReference>
<comment type="caution">
    <text evidence="2">The sequence shown here is derived from an EMBL/GenBank/DDBJ whole genome shotgun (WGS) entry which is preliminary data.</text>
</comment>
<dbReference type="SUPFAM" id="SSF51206">
    <property type="entry name" value="cAMP-binding domain-like"/>
    <property type="match status" value="1"/>
</dbReference>
<dbReference type="Pfam" id="PF00027">
    <property type="entry name" value="cNMP_binding"/>
    <property type="match status" value="1"/>
</dbReference>
<dbReference type="EMBL" id="SDKK01000002">
    <property type="protein sequence ID" value="TYC61691.1"/>
    <property type="molecule type" value="Genomic_DNA"/>
</dbReference>
<keyword evidence="3" id="KW-1185">Reference proteome</keyword>
<dbReference type="InterPro" id="IPR000595">
    <property type="entry name" value="cNMP-bd_dom"/>
</dbReference>
<dbReference type="InterPro" id="IPR018490">
    <property type="entry name" value="cNMP-bd_dom_sf"/>
</dbReference>
<dbReference type="OrthoDB" id="6881322at2"/>
<proteinExistence type="predicted"/>
<dbReference type="SMART" id="SM00100">
    <property type="entry name" value="cNMP"/>
    <property type="match status" value="1"/>
</dbReference>
<organism evidence="2 3">
    <name type="scientific">Zoogloea oleivorans</name>
    <dbReference type="NCBI Taxonomy" id="1552750"/>
    <lineage>
        <taxon>Bacteria</taxon>
        <taxon>Pseudomonadati</taxon>
        <taxon>Pseudomonadota</taxon>
        <taxon>Betaproteobacteria</taxon>
        <taxon>Rhodocyclales</taxon>
        <taxon>Zoogloeaceae</taxon>
        <taxon>Zoogloea</taxon>
    </lineage>
</organism>
<protein>
    <submittedName>
        <fullName evidence="2">Cyclic nucleotide-binding domain-containing protein</fullName>
    </submittedName>
</protein>